<proteinExistence type="predicted"/>
<sequence>MRLRVLSDLHLEHFRQGRELPEVAADAVILAGDIGVGLAGLEWAARRFAGTPVLYVPGNHEFYQQRMTALRAAMRQRAAQLGIHLLDNDSVELQGVRFLGTTLWTDFALYGSRTHQDREDIPPGSTPFETNPLETIPLETIPLATVSAALRMMPDYSLIEQPDGEVFAPEESVRLHREAVAWLAEELARPCPGPRVVITHHAPLPDCIPPRYRGDVLSPAFASNLESLMGSAALWVHGHVHDAVDLSVHGTRVLCNPGGYPDEVPEIAPCLELVVEV</sequence>
<dbReference type="Proteomes" id="UP000184123">
    <property type="component" value="Unassembled WGS sequence"/>
</dbReference>
<evidence type="ECO:0000313" key="4">
    <source>
        <dbReference type="Proteomes" id="UP000184123"/>
    </source>
</evidence>
<dbReference type="Proteomes" id="UP000321726">
    <property type="component" value="Unassembled WGS sequence"/>
</dbReference>
<keyword evidence="5" id="KW-1185">Reference proteome</keyword>
<dbReference type="InterPro" id="IPR029052">
    <property type="entry name" value="Metallo-depent_PP-like"/>
</dbReference>
<dbReference type="PANTHER" id="PTHR37844">
    <property type="entry name" value="SER/THR PROTEIN PHOSPHATASE SUPERFAMILY (AFU_ORTHOLOGUE AFUA_1G14840)"/>
    <property type="match status" value="1"/>
</dbReference>
<protein>
    <submittedName>
        <fullName evidence="3">Calcineurin-like phosphoesterase superfamily domain-containing protein</fullName>
    </submittedName>
</protein>
<name>A0A1M7AAI3_9GAMM</name>
<dbReference type="GO" id="GO:0016787">
    <property type="term" value="F:hydrolase activity"/>
    <property type="evidence" value="ECO:0007669"/>
    <property type="project" value="InterPro"/>
</dbReference>
<accession>A0A1M7AAI3</accession>
<evidence type="ECO:0000313" key="3">
    <source>
        <dbReference type="EMBL" id="SHL39804.1"/>
    </source>
</evidence>
<dbReference type="RefSeq" id="WP_073433367.1">
    <property type="nucleotide sequence ID" value="NZ_BJXU01000013.1"/>
</dbReference>
<feature type="domain" description="Calcineurin-like phosphoesterase" evidence="1">
    <location>
        <begin position="1"/>
        <end position="242"/>
    </location>
</feature>
<evidence type="ECO:0000313" key="5">
    <source>
        <dbReference type="Proteomes" id="UP000321726"/>
    </source>
</evidence>
<dbReference type="PANTHER" id="PTHR37844:SF2">
    <property type="entry name" value="SER_THR PROTEIN PHOSPHATASE SUPERFAMILY (AFU_ORTHOLOGUE AFUA_1G14840)"/>
    <property type="match status" value="1"/>
</dbReference>
<organism evidence="3 4">
    <name type="scientific">Halomonas cupida</name>
    <dbReference type="NCBI Taxonomy" id="44933"/>
    <lineage>
        <taxon>Bacteria</taxon>
        <taxon>Pseudomonadati</taxon>
        <taxon>Pseudomonadota</taxon>
        <taxon>Gammaproteobacteria</taxon>
        <taxon>Oceanospirillales</taxon>
        <taxon>Halomonadaceae</taxon>
        <taxon>Halomonas</taxon>
    </lineage>
</organism>
<reference evidence="2 5" key="2">
    <citation type="submission" date="2019-07" db="EMBL/GenBank/DDBJ databases">
        <title>Whole genome shotgun sequence of Halomonas cupida NBRC 102219.</title>
        <authorList>
            <person name="Hosoyama A."/>
            <person name="Uohara A."/>
            <person name="Ohji S."/>
            <person name="Ichikawa N."/>
        </authorList>
    </citation>
    <scope>NUCLEOTIDE SEQUENCE [LARGE SCALE GENOMIC DNA]</scope>
    <source>
        <strain evidence="2 5">NBRC 102219</strain>
    </source>
</reference>
<dbReference type="EMBL" id="BJXU01000013">
    <property type="protein sequence ID" value="GEN22461.1"/>
    <property type="molecule type" value="Genomic_DNA"/>
</dbReference>
<evidence type="ECO:0000313" key="2">
    <source>
        <dbReference type="EMBL" id="GEN22461.1"/>
    </source>
</evidence>
<gene>
    <name evidence="2" type="ORF">HCU01_04100</name>
    <name evidence="3" type="ORF">SAMN05660971_00435</name>
</gene>
<dbReference type="OrthoDB" id="356681at2"/>
<dbReference type="SUPFAM" id="SSF56300">
    <property type="entry name" value="Metallo-dependent phosphatases"/>
    <property type="match status" value="1"/>
</dbReference>
<dbReference type="AlphaFoldDB" id="A0A1M7AAI3"/>
<evidence type="ECO:0000259" key="1">
    <source>
        <dbReference type="Pfam" id="PF00149"/>
    </source>
</evidence>
<dbReference type="EMBL" id="FRCA01000001">
    <property type="protein sequence ID" value="SHL39804.1"/>
    <property type="molecule type" value="Genomic_DNA"/>
</dbReference>
<dbReference type="STRING" id="44933.SAMN05660971_00435"/>
<reference evidence="3 4" key="1">
    <citation type="submission" date="2016-11" db="EMBL/GenBank/DDBJ databases">
        <authorList>
            <person name="Jaros S."/>
            <person name="Januszkiewicz K."/>
            <person name="Wedrychowicz H."/>
        </authorList>
    </citation>
    <scope>NUCLEOTIDE SEQUENCE [LARGE SCALE GENOMIC DNA]</scope>
    <source>
        <strain evidence="3 4">DSM 4740</strain>
    </source>
</reference>
<dbReference type="Gene3D" id="3.60.21.10">
    <property type="match status" value="1"/>
</dbReference>
<dbReference type="InterPro" id="IPR004843">
    <property type="entry name" value="Calcineurin-like_PHP"/>
</dbReference>
<dbReference type="Pfam" id="PF00149">
    <property type="entry name" value="Metallophos"/>
    <property type="match status" value="1"/>
</dbReference>